<dbReference type="BioCyc" id="DPIE1322246:BN4_RS14285-MONOMER"/>
<organism evidence="2 3">
    <name type="scientific">Pseudodesulfovibrio piezophilus (strain DSM 21447 / JCM 15486 / C1TLV30)</name>
    <name type="common">Desulfovibrio piezophilus</name>
    <dbReference type="NCBI Taxonomy" id="1322246"/>
    <lineage>
        <taxon>Bacteria</taxon>
        <taxon>Pseudomonadati</taxon>
        <taxon>Thermodesulfobacteriota</taxon>
        <taxon>Desulfovibrionia</taxon>
        <taxon>Desulfovibrionales</taxon>
        <taxon>Desulfovibrionaceae</taxon>
    </lineage>
</organism>
<proteinExistence type="predicted"/>
<keyword evidence="3" id="KW-1185">Reference proteome</keyword>
<gene>
    <name evidence="2" type="ordered locus">BN4_20010</name>
</gene>
<sequence>MIAITEKQAALEAVKEDGMNLRLVSEDLQNDKDVVLVAMANNTNAFQFASQKLQMDEELASQVEKNDSYYYNMLDPRTGLRYDIPLLSPIDPKYYWEYIYRMKLKERAPNTFEKMLRWD</sequence>
<dbReference type="STRING" id="1322246.BN4_20010"/>
<evidence type="ECO:0000313" key="2">
    <source>
        <dbReference type="EMBL" id="CCH50072.1"/>
    </source>
</evidence>
<accession>M1WU06</accession>
<dbReference type="KEGG" id="dpi:BN4_20010"/>
<dbReference type="RefSeq" id="WP_015416114.1">
    <property type="nucleotide sequence ID" value="NC_020409.1"/>
</dbReference>
<name>M1WU06_PSEP2</name>
<dbReference type="Pfam" id="PF13475">
    <property type="entry name" value="DUF4116"/>
    <property type="match status" value="1"/>
</dbReference>
<dbReference type="EMBL" id="FO203427">
    <property type="protein sequence ID" value="CCH50072.1"/>
    <property type="molecule type" value="Genomic_DNA"/>
</dbReference>
<evidence type="ECO:0000259" key="1">
    <source>
        <dbReference type="Pfam" id="PF13475"/>
    </source>
</evidence>
<feature type="domain" description="DUF4116" evidence="1">
    <location>
        <begin position="10"/>
        <end position="54"/>
    </location>
</feature>
<dbReference type="OrthoDB" id="5540932at2"/>
<evidence type="ECO:0000313" key="3">
    <source>
        <dbReference type="Proteomes" id="UP000011724"/>
    </source>
</evidence>
<protein>
    <recommendedName>
        <fullName evidence="1">DUF4116 domain-containing protein</fullName>
    </recommendedName>
</protein>
<dbReference type="PATRIC" id="fig|879567.3.peg.3052"/>
<dbReference type="AlphaFoldDB" id="M1WU06"/>
<reference evidence="2 3" key="1">
    <citation type="journal article" date="2013" name="PLoS ONE">
        <title>The first genomic and proteomic characterization of a deep-sea sulfate reducer: insights into the piezophilic lifestyle of Desulfovibrio piezophilus.</title>
        <authorList>
            <person name="Pradel N."/>
            <person name="Ji B."/>
            <person name="Gimenez G."/>
            <person name="Talla E."/>
            <person name="Lenoble P."/>
            <person name="Garel M."/>
            <person name="Tamburini C."/>
            <person name="Fourquet P."/>
            <person name="Lebrun R."/>
            <person name="Bertin P."/>
            <person name="Denis Y."/>
            <person name="Pophillat M."/>
            <person name="Barbe V."/>
            <person name="Ollivier B."/>
            <person name="Dolla A."/>
        </authorList>
    </citation>
    <scope>NUCLEOTIDE SEQUENCE [LARGE SCALE GENOMIC DNA]</scope>
    <source>
        <strain evidence="3">DSM 10523 / SB164P1</strain>
    </source>
</reference>
<dbReference type="HOGENOM" id="CLU_2057608_0_0_7"/>
<dbReference type="InterPro" id="IPR025197">
    <property type="entry name" value="DUF4116"/>
</dbReference>
<reference evidence="3" key="2">
    <citation type="journal article" date="2013" name="Stand. Genomic Sci.">
        <title>Complete genome sequence of Desulfocapsa sulfexigens, a marine deltaproteobacterium specialized in disproportionating inorganic sulfur compounds.</title>
        <authorList>
            <person name="Finster K.W."/>
            <person name="Kjeldsen K.U."/>
            <person name="Kube M."/>
            <person name="Reinhardt R."/>
            <person name="Mussmann M."/>
            <person name="Amann R."/>
            <person name="Schreiber L."/>
        </authorList>
    </citation>
    <scope>NUCLEOTIDE SEQUENCE [LARGE SCALE GENOMIC DNA]</scope>
    <source>
        <strain evidence="3">DSM 10523 / SB164P1</strain>
    </source>
</reference>
<dbReference type="Proteomes" id="UP000011724">
    <property type="component" value="Chromosome"/>
</dbReference>